<reference evidence="3" key="1">
    <citation type="submission" date="2016-06" db="UniProtKB">
        <authorList>
            <consortium name="WormBaseParasite"/>
        </authorList>
    </citation>
    <scope>IDENTIFICATION</scope>
</reference>
<dbReference type="WBParaSite" id="SBAD_0000647101-mRNA-1">
    <property type="protein sequence ID" value="SBAD_0000647101-mRNA-1"/>
    <property type="gene ID" value="SBAD_0000647101"/>
</dbReference>
<proteinExistence type="predicted"/>
<name>A0A183IRI1_9BILA</name>
<evidence type="ECO:0000313" key="2">
    <source>
        <dbReference type="Proteomes" id="UP000270296"/>
    </source>
</evidence>
<dbReference type="OrthoDB" id="5916930at2759"/>
<dbReference type="AlphaFoldDB" id="A0A183IRI1"/>
<dbReference type="CDD" id="cd00117">
    <property type="entry name" value="TFP"/>
    <property type="match status" value="1"/>
</dbReference>
<sequence length="160" mass="18106">MPSRRHKHGMTKTMGHLGMRTGMRRLLTLQVTISLIIWPSIGNDVILFETHDTSALHNSDSLSSSSSSSGILYCYKCDYEKVWHFYSESENGRTYYFKRDCTSQCYPGCTPLDDMENRFVSCTSCCQYDYCNMDNAAMTSATPKLVSTFGALIAMVVRNL</sequence>
<evidence type="ECO:0000313" key="3">
    <source>
        <dbReference type="WBParaSite" id="SBAD_0000647101-mRNA-1"/>
    </source>
</evidence>
<accession>A0A183IRI1</accession>
<gene>
    <name evidence="1" type="ORF">SBAD_LOCUS6228</name>
</gene>
<evidence type="ECO:0000313" key="1">
    <source>
        <dbReference type="EMBL" id="VDP09557.1"/>
    </source>
</evidence>
<dbReference type="Proteomes" id="UP000270296">
    <property type="component" value="Unassembled WGS sequence"/>
</dbReference>
<dbReference type="EMBL" id="UZAM01009584">
    <property type="protein sequence ID" value="VDP09557.1"/>
    <property type="molecule type" value="Genomic_DNA"/>
</dbReference>
<keyword evidence="2" id="KW-1185">Reference proteome</keyword>
<organism evidence="3">
    <name type="scientific">Soboliphyme baturini</name>
    <dbReference type="NCBI Taxonomy" id="241478"/>
    <lineage>
        <taxon>Eukaryota</taxon>
        <taxon>Metazoa</taxon>
        <taxon>Ecdysozoa</taxon>
        <taxon>Nematoda</taxon>
        <taxon>Enoplea</taxon>
        <taxon>Dorylaimia</taxon>
        <taxon>Dioctophymatida</taxon>
        <taxon>Dioctophymatoidea</taxon>
        <taxon>Soboliphymatidae</taxon>
        <taxon>Soboliphyme</taxon>
    </lineage>
</organism>
<reference evidence="1 2" key="2">
    <citation type="submission" date="2018-11" db="EMBL/GenBank/DDBJ databases">
        <authorList>
            <consortium name="Pathogen Informatics"/>
        </authorList>
    </citation>
    <scope>NUCLEOTIDE SEQUENCE [LARGE SCALE GENOMIC DNA]</scope>
</reference>
<protein>
    <submittedName>
        <fullName evidence="3">Toxin_TOLIP domain-containing protein</fullName>
    </submittedName>
</protein>